<name>A0A323V3Y1_9ACTN</name>
<sequence>MKLWQRWRGRDEAKATSLDLLRHLIAGGQSNSGASVTQATALQVATVLACVREIAEAPAALPLRINRVADDGSSRRHDTAHPVSRLLRRPNPWQTSQQFIETLTGHAALAGAGR</sequence>
<feature type="non-terminal residue" evidence="2">
    <location>
        <position position="114"/>
    </location>
</feature>
<dbReference type="Pfam" id="PF04860">
    <property type="entry name" value="Phage_portal"/>
    <property type="match status" value="1"/>
</dbReference>
<evidence type="ECO:0000313" key="2">
    <source>
        <dbReference type="EMBL" id="PZA18793.1"/>
    </source>
</evidence>
<accession>A0A323V3Y1</accession>
<evidence type="ECO:0000256" key="1">
    <source>
        <dbReference type="SAM" id="MobiDB-lite"/>
    </source>
</evidence>
<dbReference type="Proteomes" id="UP000247602">
    <property type="component" value="Unassembled WGS sequence"/>
</dbReference>
<protein>
    <submittedName>
        <fullName evidence="2">Phage portal protein</fullName>
    </submittedName>
</protein>
<dbReference type="InterPro" id="IPR006944">
    <property type="entry name" value="Phage/GTA_portal"/>
</dbReference>
<comment type="caution">
    <text evidence="2">The sequence shown here is derived from an EMBL/GenBank/DDBJ whole genome shotgun (WGS) entry which is preliminary data.</text>
</comment>
<evidence type="ECO:0000313" key="3">
    <source>
        <dbReference type="Proteomes" id="UP000247602"/>
    </source>
</evidence>
<dbReference type="EMBL" id="QKNV01000645">
    <property type="protein sequence ID" value="PZA18793.1"/>
    <property type="molecule type" value="Genomic_DNA"/>
</dbReference>
<keyword evidence="3" id="KW-1185">Reference proteome</keyword>
<dbReference type="AlphaFoldDB" id="A0A323V3Y1"/>
<organism evidence="2 3">
    <name type="scientific">Modestobacter versicolor</name>
    <dbReference type="NCBI Taxonomy" id="429133"/>
    <lineage>
        <taxon>Bacteria</taxon>
        <taxon>Bacillati</taxon>
        <taxon>Actinomycetota</taxon>
        <taxon>Actinomycetes</taxon>
        <taxon>Geodermatophilales</taxon>
        <taxon>Geodermatophilaceae</taxon>
        <taxon>Modestobacter</taxon>
    </lineage>
</organism>
<gene>
    <name evidence="2" type="ORF">DMO24_24205</name>
</gene>
<feature type="region of interest" description="Disordered" evidence="1">
    <location>
        <begin position="71"/>
        <end position="92"/>
    </location>
</feature>
<dbReference type="RefSeq" id="WP_146251818.1">
    <property type="nucleotide sequence ID" value="NZ_QKNV01000645.1"/>
</dbReference>
<proteinExistence type="predicted"/>
<feature type="compositionally biased region" description="Basic and acidic residues" evidence="1">
    <location>
        <begin position="71"/>
        <end position="80"/>
    </location>
</feature>
<reference evidence="2 3" key="1">
    <citation type="submission" date="2018-06" db="EMBL/GenBank/DDBJ databases">
        <title>Draft genome sequence of Modestobacter versicolor CP153-2.</title>
        <authorList>
            <person name="Gundlapally S.R."/>
        </authorList>
    </citation>
    <scope>NUCLEOTIDE SEQUENCE [LARGE SCALE GENOMIC DNA]</scope>
    <source>
        <strain evidence="2 3">CP153-2</strain>
    </source>
</reference>
<dbReference type="OrthoDB" id="9765386at2"/>